<sequence>MLAILAKELNSFFSSLVGYIVLIIFLTGIGLFMWVFPETEVLNYGFATMETLFSVTPFVYLFLIPAITMRTFAEERKSGTMELLLTRPLTDLQLIVGKYLASLVLVLFSLLPTLIYYYTIVELGSPQGNIDTAAVIGSYIGLILLGGVFTAIGVFASILTDNQVVAFILAVFFCFILYTGISSLASLSFWGSGAYFISQLGIDYHYISVSRGLIDSRDLAYFLSLIVLFLYATYLVLRSRKW</sequence>
<keyword evidence="3 6" id="KW-0812">Transmembrane</keyword>
<evidence type="ECO:0000256" key="3">
    <source>
        <dbReference type="ARBA" id="ARBA00022692"/>
    </source>
</evidence>
<keyword evidence="8" id="KW-1185">Reference proteome</keyword>
<name>A0A1I2DL71_9BACT</name>
<proteinExistence type="predicted"/>
<keyword evidence="5 6" id="KW-0472">Membrane</keyword>
<gene>
    <name evidence="7" type="ORF">SAMN04488541_100770</name>
</gene>
<dbReference type="GO" id="GO:0005886">
    <property type="term" value="C:plasma membrane"/>
    <property type="evidence" value="ECO:0007669"/>
    <property type="project" value="UniProtKB-SubCell"/>
</dbReference>
<dbReference type="Pfam" id="PF12679">
    <property type="entry name" value="ABC2_membrane_2"/>
    <property type="match status" value="1"/>
</dbReference>
<evidence type="ECO:0000256" key="1">
    <source>
        <dbReference type="ARBA" id="ARBA00004651"/>
    </source>
</evidence>
<feature type="transmembrane region" description="Helical" evidence="6">
    <location>
        <begin position="12"/>
        <end position="35"/>
    </location>
</feature>
<dbReference type="RefSeq" id="WP_091541454.1">
    <property type="nucleotide sequence ID" value="NZ_FONY01000007.1"/>
</dbReference>
<protein>
    <submittedName>
        <fullName evidence="7">ABC-2 type transport system permease protein</fullName>
    </submittedName>
</protein>
<evidence type="ECO:0000256" key="6">
    <source>
        <dbReference type="SAM" id="Phobius"/>
    </source>
</evidence>
<dbReference type="InterPro" id="IPR051449">
    <property type="entry name" value="ABC-2_transporter_component"/>
</dbReference>
<dbReference type="OrthoDB" id="9794512at2"/>
<dbReference type="InterPro" id="IPR019860">
    <property type="entry name" value="Motility-assoc_ABC_perm_GldF"/>
</dbReference>
<keyword evidence="2" id="KW-1003">Cell membrane</keyword>
<feature type="transmembrane region" description="Helical" evidence="6">
    <location>
        <begin position="94"/>
        <end position="118"/>
    </location>
</feature>
<dbReference type="STRING" id="1003.SAMN04488541_100770"/>
<reference evidence="7 8" key="1">
    <citation type="submission" date="2016-10" db="EMBL/GenBank/DDBJ databases">
        <authorList>
            <person name="de Groot N.N."/>
        </authorList>
    </citation>
    <scope>NUCLEOTIDE SEQUENCE [LARGE SCALE GENOMIC DNA]</scope>
    <source>
        <strain>GEY</strain>
        <strain evidence="8">DSM 9560</strain>
    </source>
</reference>
<evidence type="ECO:0000313" key="7">
    <source>
        <dbReference type="EMBL" id="SFE81402.1"/>
    </source>
</evidence>
<feature type="transmembrane region" description="Helical" evidence="6">
    <location>
        <begin position="166"/>
        <end position="190"/>
    </location>
</feature>
<evidence type="ECO:0000313" key="8">
    <source>
        <dbReference type="Proteomes" id="UP000199513"/>
    </source>
</evidence>
<comment type="subcellular location">
    <subcellularLocation>
        <location evidence="1">Cell membrane</location>
        <topology evidence="1">Multi-pass membrane protein</topology>
    </subcellularLocation>
</comment>
<dbReference type="GO" id="GO:0140359">
    <property type="term" value="F:ABC-type transporter activity"/>
    <property type="evidence" value="ECO:0007669"/>
    <property type="project" value="InterPro"/>
</dbReference>
<organism evidence="7 8">
    <name type="scientific">Thermoflexibacter ruber</name>
    <dbReference type="NCBI Taxonomy" id="1003"/>
    <lineage>
        <taxon>Bacteria</taxon>
        <taxon>Pseudomonadati</taxon>
        <taxon>Bacteroidota</taxon>
        <taxon>Cytophagia</taxon>
        <taxon>Cytophagales</taxon>
        <taxon>Thermoflexibacteraceae</taxon>
        <taxon>Thermoflexibacter</taxon>
    </lineage>
</organism>
<dbReference type="NCBIfam" id="TIGR03518">
    <property type="entry name" value="ABC_perm_GldF"/>
    <property type="match status" value="1"/>
</dbReference>
<feature type="transmembrane region" description="Helical" evidence="6">
    <location>
        <begin position="219"/>
        <end position="237"/>
    </location>
</feature>
<evidence type="ECO:0000256" key="5">
    <source>
        <dbReference type="ARBA" id="ARBA00023136"/>
    </source>
</evidence>
<dbReference type="EMBL" id="FONY01000007">
    <property type="protein sequence ID" value="SFE81402.1"/>
    <property type="molecule type" value="Genomic_DNA"/>
</dbReference>
<feature type="transmembrane region" description="Helical" evidence="6">
    <location>
        <begin position="55"/>
        <end position="73"/>
    </location>
</feature>
<dbReference type="PANTHER" id="PTHR30294:SF29">
    <property type="entry name" value="MULTIDRUG ABC TRANSPORTER PERMEASE YBHS-RELATED"/>
    <property type="match status" value="1"/>
</dbReference>
<evidence type="ECO:0000256" key="4">
    <source>
        <dbReference type="ARBA" id="ARBA00022989"/>
    </source>
</evidence>
<evidence type="ECO:0000256" key="2">
    <source>
        <dbReference type="ARBA" id="ARBA00022475"/>
    </source>
</evidence>
<accession>A0A1I2DL71</accession>
<dbReference type="PANTHER" id="PTHR30294">
    <property type="entry name" value="MEMBRANE COMPONENT OF ABC TRANSPORTER YHHJ-RELATED"/>
    <property type="match status" value="1"/>
</dbReference>
<dbReference type="Proteomes" id="UP000199513">
    <property type="component" value="Unassembled WGS sequence"/>
</dbReference>
<feature type="transmembrane region" description="Helical" evidence="6">
    <location>
        <begin position="138"/>
        <end position="159"/>
    </location>
</feature>
<keyword evidence="4 6" id="KW-1133">Transmembrane helix</keyword>
<dbReference type="AlphaFoldDB" id="A0A1I2DL71"/>